<accession>A0ABT4ULY5</accession>
<evidence type="ECO:0000313" key="7">
    <source>
        <dbReference type="EMBL" id="MDA3615857.1"/>
    </source>
</evidence>
<keyword evidence="8" id="KW-1185">Reference proteome</keyword>
<evidence type="ECO:0000313" key="8">
    <source>
        <dbReference type="Proteomes" id="UP001210231"/>
    </source>
</evidence>
<keyword evidence="5 6" id="KW-0472">Membrane</keyword>
<keyword evidence="3 6" id="KW-0812">Transmembrane</keyword>
<feature type="transmembrane region" description="Helical" evidence="6">
    <location>
        <begin position="82"/>
        <end position="99"/>
    </location>
</feature>
<protein>
    <submittedName>
        <fullName evidence="7">Lysylphosphatidylglycerol synthase transmembrane domain-containing protein</fullName>
    </submittedName>
</protein>
<dbReference type="PANTHER" id="PTHR39087">
    <property type="entry name" value="UPF0104 MEMBRANE PROTEIN MJ1595"/>
    <property type="match status" value="1"/>
</dbReference>
<dbReference type="Pfam" id="PF03706">
    <property type="entry name" value="LPG_synthase_TM"/>
    <property type="match status" value="1"/>
</dbReference>
<dbReference type="PANTHER" id="PTHR39087:SF2">
    <property type="entry name" value="UPF0104 MEMBRANE PROTEIN MJ1595"/>
    <property type="match status" value="1"/>
</dbReference>
<feature type="transmembrane region" description="Helical" evidence="6">
    <location>
        <begin position="7"/>
        <end position="25"/>
    </location>
</feature>
<dbReference type="InterPro" id="IPR022791">
    <property type="entry name" value="L-PG_synthase/AglD"/>
</dbReference>
<evidence type="ECO:0000256" key="2">
    <source>
        <dbReference type="ARBA" id="ARBA00022475"/>
    </source>
</evidence>
<evidence type="ECO:0000256" key="1">
    <source>
        <dbReference type="ARBA" id="ARBA00004651"/>
    </source>
</evidence>
<keyword evidence="2" id="KW-1003">Cell membrane</keyword>
<dbReference type="Proteomes" id="UP001210231">
    <property type="component" value="Unassembled WGS sequence"/>
</dbReference>
<gene>
    <name evidence="7" type="ORF">O3P16_13640</name>
</gene>
<organism evidence="7 8">
    <name type="scientific">Polluticaenibacter yanchengensis</name>
    <dbReference type="NCBI Taxonomy" id="3014562"/>
    <lineage>
        <taxon>Bacteria</taxon>
        <taxon>Pseudomonadati</taxon>
        <taxon>Bacteroidota</taxon>
        <taxon>Chitinophagia</taxon>
        <taxon>Chitinophagales</taxon>
        <taxon>Chitinophagaceae</taxon>
        <taxon>Polluticaenibacter</taxon>
    </lineage>
</organism>
<proteinExistence type="predicted"/>
<keyword evidence="4 6" id="KW-1133">Transmembrane helix</keyword>
<feature type="transmembrane region" description="Helical" evidence="6">
    <location>
        <begin position="45"/>
        <end position="61"/>
    </location>
</feature>
<dbReference type="RefSeq" id="WP_407032185.1">
    <property type="nucleotide sequence ID" value="NZ_JAQGEF010000018.1"/>
</dbReference>
<comment type="caution">
    <text evidence="7">The sequence shown here is derived from an EMBL/GenBank/DDBJ whole genome shotgun (WGS) entry which is preliminary data.</text>
</comment>
<feature type="transmembrane region" description="Helical" evidence="6">
    <location>
        <begin position="255"/>
        <end position="278"/>
    </location>
</feature>
<evidence type="ECO:0000256" key="5">
    <source>
        <dbReference type="ARBA" id="ARBA00023136"/>
    </source>
</evidence>
<sequence length="333" mass="37738">MNKAKSLIKYILIFGFGIFIIWWIGKDLTDEQKTLFYSSLKEANLWFILPISLLALLSHFLRAKRWGLMLHQMKYTPKTMNLFLVTLIGYLANLGIPRLGEILKCTYLNKYEKIPADKLVGTIVVERIFDMVCFAAVFGLAILVEFKTVLHFINNGLFKNSGNSVSKLIILGFIALTGFLLLKYFFKKFPTNKFVIKANEILKNIQAGLLSIINLKTRGLFLIYTICIWFLYWIQIYIGYQFLDSLSHLSIGSSFAVFAISTIAIAVTPGGIGLYQLFVMQVLLLYGISESSGLAFGWIMWGLSTIILIISGLISLFVLPKVNKKINLQPQIL</sequence>
<reference evidence="7 8" key="1">
    <citation type="submission" date="2022-12" db="EMBL/GenBank/DDBJ databases">
        <title>Chitinophagaceae gen. sp. nov., a new member of the family Chitinophagaceae, isolated from soil in a chemical factory.</title>
        <authorList>
            <person name="Ke Z."/>
        </authorList>
    </citation>
    <scope>NUCLEOTIDE SEQUENCE [LARGE SCALE GENOMIC DNA]</scope>
    <source>
        <strain evidence="7 8">LY-5</strain>
    </source>
</reference>
<evidence type="ECO:0000256" key="3">
    <source>
        <dbReference type="ARBA" id="ARBA00022692"/>
    </source>
</evidence>
<comment type="subcellular location">
    <subcellularLocation>
        <location evidence="1">Cell membrane</location>
        <topology evidence="1">Multi-pass membrane protein</topology>
    </subcellularLocation>
</comment>
<name>A0ABT4ULY5_9BACT</name>
<evidence type="ECO:0000256" key="4">
    <source>
        <dbReference type="ARBA" id="ARBA00022989"/>
    </source>
</evidence>
<dbReference type="NCBIfam" id="TIGR00374">
    <property type="entry name" value="flippase-like domain"/>
    <property type="match status" value="1"/>
</dbReference>
<feature type="transmembrane region" description="Helical" evidence="6">
    <location>
        <begin position="165"/>
        <end position="186"/>
    </location>
</feature>
<evidence type="ECO:0000256" key="6">
    <source>
        <dbReference type="SAM" id="Phobius"/>
    </source>
</evidence>
<feature type="transmembrane region" description="Helical" evidence="6">
    <location>
        <begin position="119"/>
        <end position="144"/>
    </location>
</feature>
<feature type="transmembrane region" description="Helical" evidence="6">
    <location>
        <begin position="221"/>
        <end position="243"/>
    </location>
</feature>
<feature type="transmembrane region" description="Helical" evidence="6">
    <location>
        <begin position="298"/>
        <end position="319"/>
    </location>
</feature>
<dbReference type="EMBL" id="JAQGEF010000018">
    <property type="protein sequence ID" value="MDA3615857.1"/>
    <property type="molecule type" value="Genomic_DNA"/>
</dbReference>